<accession>A0A542XGF9</accession>
<feature type="transmembrane region" description="Helical" evidence="1">
    <location>
        <begin position="59"/>
        <end position="79"/>
    </location>
</feature>
<feature type="transmembrane region" description="Helical" evidence="1">
    <location>
        <begin position="91"/>
        <end position="110"/>
    </location>
</feature>
<organism evidence="2 3">
    <name type="scientific">Barrientosiimonas humi</name>
    <dbReference type="NCBI Taxonomy" id="999931"/>
    <lineage>
        <taxon>Bacteria</taxon>
        <taxon>Bacillati</taxon>
        <taxon>Actinomycetota</taxon>
        <taxon>Actinomycetes</taxon>
        <taxon>Micrococcales</taxon>
        <taxon>Dermacoccaceae</taxon>
        <taxon>Barrientosiimonas</taxon>
    </lineage>
</organism>
<feature type="transmembrane region" description="Helical" evidence="1">
    <location>
        <begin position="145"/>
        <end position="166"/>
    </location>
</feature>
<evidence type="ECO:0000256" key="1">
    <source>
        <dbReference type="SAM" id="Phobius"/>
    </source>
</evidence>
<proteinExistence type="predicted"/>
<dbReference type="InterPro" id="IPR013901">
    <property type="entry name" value="Anthrone_oxy"/>
</dbReference>
<evidence type="ECO:0000313" key="2">
    <source>
        <dbReference type="EMBL" id="TQL34911.1"/>
    </source>
</evidence>
<name>A0A542XGF9_9MICO</name>
<keyword evidence="3" id="KW-1185">Reference proteome</keyword>
<dbReference type="AlphaFoldDB" id="A0A542XGF9"/>
<comment type="caution">
    <text evidence="2">The sequence shown here is derived from an EMBL/GenBank/DDBJ whole genome shotgun (WGS) entry which is preliminary data.</text>
</comment>
<dbReference type="RefSeq" id="WP_142007250.1">
    <property type="nucleotide sequence ID" value="NZ_VFOK01000001.1"/>
</dbReference>
<gene>
    <name evidence="2" type="ORF">FB554_3093</name>
</gene>
<keyword evidence="1" id="KW-1133">Transmembrane helix</keyword>
<dbReference type="Proteomes" id="UP000318336">
    <property type="component" value="Unassembled WGS sequence"/>
</dbReference>
<keyword evidence="1" id="KW-0472">Membrane</keyword>
<dbReference type="OrthoDB" id="4827927at2"/>
<keyword evidence="1" id="KW-0812">Transmembrane</keyword>
<protein>
    <submittedName>
        <fullName evidence="2">Putative membrane protein</fullName>
    </submittedName>
</protein>
<reference evidence="2 3" key="1">
    <citation type="submission" date="2019-06" db="EMBL/GenBank/DDBJ databases">
        <title>Sequencing the genomes of 1000 actinobacteria strains.</title>
        <authorList>
            <person name="Klenk H.-P."/>
        </authorList>
    </citation>
    <scope>NUCLEOTIDE SEQUENCE [LARGE SCALE GENOMIC DNA]</scope>
    <source>
        <strain evidence="2 3">DSM 24617</strain>
    </source>
</reference>
<evidence type="ECO:0000313" key="3">
    <source>
        <dbReference type="Proteomes" id="UP000318336"/>
    </source>
</evidence>
<dbReference type="EMBL" id="VFOK01000001">
    <property type="protein sequence ID" value="TQL34911.1"/>
    <property type="molecule type" value="Genomic_DNA"/>
</dbReference>
<dbReference type="Pfam" id="PF08592">
    <property type="entry name" value="Anthrone_oxy"/>
    <property type="match status" value="1"/>
</dbReference>
<sequence>MTTRRLTVIALIAGAIGSALMAGVSLAYAIAVMPGLAAGDDRSFAETFDAVDRSLDDAVWFWTLVFVGPLLAIAVAAVLSWRTHQRATLPFVATGLVLYLVVVGVTAFGLDPLESDFADAFAGSAQNAAAARAALDTGRWETFNLVRLVAAVGASVVLFVAATRLARLGWSRD</sequence>